<gene>
    <name evidence="1" type="ORF">JZM24_04135</name>
</gene>
<dbReference type="Pfam" id="PF13811">
    <property type="entry name" value="DUF4186"/>
    <property type="match status" value="1"/>
</dbReference>
<dbReference type="Proteomes" id="UP000811282">
    <property type="component" value="Unassembled WGS sequence"/>
</dbReference>
<accession>A0ABS5Y963</accession>
<evidence type="ECO:0000313" key="1">
    <source>
        <dbReference type="EMBL" id="MBT9431543.1"/>
    </source>
</evidence>
<protein>
    <submittedName>
        <fullName evidence="1">DUF4186 domain-containing protein</fullName>
    </submittedName>
</protein>
<dbReference type="RefSeq" id="WP_215668656.1">
    <property type="nucleotide sequence ID" value="NZ_JAFJYC010000001.1"/>
</dbReference>
<comment type="caution">
    <text evidence="1">The sequence shown here is derived from an EMBL/GenBank/DDBJ whole genome shotgun (WGS) entry which is preliminary data.</text>
</comment>
<dbReference type="InterPro" id="IPR020378">
    <property type="entry name" value="DUF4186"/>
</dbReference>
<dbReference type="EMBL" id="JAFJYC010000001">
    <property type="protein sequence ID" value="MBT9431543.1"/>
    <property type="molecule type" value="Genomic_DNA"/>
</dbReference>
<reference evidence="1 2" key="1">
    <citation type="journal article" date="2021" name="Genome Biol. Evol.">
        <title>The evolution of interdependence in a four-way mealybug symbiosis.</title>
        <authorList>
            <person name="Garber A.I."/>
            <person name="Kupper M."/>
            <person name="Laetsch D.R."/>
            <person name="Weldon S.R."/>
            <person name="Ladinsky M.S."/>
            <person name="Bjorkman P.J."/>
            <person name="McCutcheon J.P."/>
        </authorList>
    </citation>
    <scope>NUCLEOTIDE SEQUENCE [LARGE SCALE GENOMIC DNA]</scope>
    <source>
        <strain evidence="1">SOD</strain>
    </source>
</reference>
<organism evidence="1 2">
    <name type="scientific">Candidatus Sodalis endolongispinus</name>
    <dbReference type="NCBI Taxonomy" id="2812662"/>
    <lineage>
        <taxon>Bacteria</taxon>
        <taxon>Pseudomonadati</taxon>
        <taxon>Pseudomonadota</taxon>
        <taxon>Gammaproteobacteria</taxon>
        <taxon>Enterobacterales</taxon>
        <taxon>Bruguierivoracaceae</taxon>
        <taxon>Sodalis</taxon>
    </lineage>
</organism>
<keyword evidence="2" id="KW-1185">Reference proteome</keyword>
<sequence length="126" mass="14425">MTQNARDKELIWQRLQQSAFRRRFSLDPRDSEYLHAKGMSVILNHARDFITRRLAPAFPAKEKGKQTPWRGHPVFVAQHATATCCRGCLEKWYGIPRGVALSEAEQAFILSMIALWLERRGSGGQT</sequence>
<evidence type="ECO:0000313" key="2">
    <source>
        <dbReference type="Proteomes" id="UP000811282"/>
    </source>
</evidence>
<proteinExistence type="predicted"/>
<name>A0ABS5Y963_9GAMM</name>